<dbReference type="GO" id="GO:0030288">
    <property type="term" value="C:outer membrane-bounded periplasmic space"/>
    <property type="evidence" value="ECO:0007669"/>
    <property type="project" value="TreeGrafter"/>
</dbReference>
<feature type="chain" id="PRO_5015552325" description="Iron ABC transporter substrate-binding protein" evidence="2">
    <location>
        <begin position="25"/>
        <end position="342"/>
    </location>
</feature>
<dbReference type="AlphaFoldDB" id="A0A2U2AQE5"/>
<evidence type="ECO:0000313" key="5">
    <source>
        <dbReference type="Proteomes" id="UP000245059"/>
    </source>
</evidence>
<comment type="caution">
    <text evidence="3">The sequence shown here is derived from an EMBL/GenBank/DDBJ whole genome shotgun (WGS) entry which is preliminary data.</text>
</comment>
<evidence type="ECO:0000313" key="4">
    <source>
        <dbReference type="EMBL" id="PWD91743.1"/>
    </source>
</evidence>
<dbReference type="PANTHER" id="PTHR30006:SF2">
    <property type="entry name" value="ABC TRANSPORTER SUBSTRATE-BINDING PROTEIN"/>
    <property type="match status" value="1"/>
</dbReference>
<dbReference type="OrthoDB" id="305758at2"/>
<keyword evidence="1 2" id="KW-0732">Signal</keyword>
<dbReference type="SUPFAM" id="SSF53850">
    <property type="entry name" value="Periplasmic binding protein-like II"/>
    <property type="match status" value="1"/>
</dbReference>
<dbReference type="GO" id="GO:0015888">
    <property type="term" value="P:thiamine transport"/>
    <property type="evidence" value="ECO:0007669"/>
    <property type="project" value="TreeGrafter"/>
</dbReference>
<proteinExistence type="predicted"/>
<evidence type="ECO:0000256" key="1">
    <source>
        <dbReference type="ARBA" id="ARBA00022729"/>
    </source>
</evidence>
<name>A0A2U2AQE5_9GAMM</name>
<organism evidence="3 5">
    <name type="scientific">Ignatzschineria cameli</name>
    <dbReference type="NCBI Taxonomy" id="2182793"/>
    <lineage>
        <taxon>Bacteria</taxon>
        <taxon>Pseudomonadati</taxon>
        <taxon>Pseudomonadota</taxon>
        <taxon>Gammaproteobacteria</taxon>
        <taxon>Cardiobacteriales</taxon>
        <taxon>Ignatzschineriaceae</taxon>
        <taxon>Ignatzschineria</taxon>
    </lineage>
</organism>
<sequence length="342" mass="37704">MKKRVLTLCALSAALSFTLSTAEAKGRLVVYCSGTNAFCEEEVKAFSDKYDVKTSVIRNGSGSTFAKIEAERRNPQADVWYGGTLDPHSQAGEMGLLEPYQSEVLEEIIPEFKDPAKMKGNYSSAVYIGILGFGVNTDRAEKLGIEIPKCWSDLTNDGLKGEIQIADPQSSGTAYTALATFNQLWDEETAFTYLKDLDQNISQYTKSGFAPARNVARGEATVGIGFLHDYALEKENGAPIELVVPCEGSGYEIGGVSILKGARNLENAKLFVDWALSKEAQEIAWKKAQSYQVPTNVTAEASPNSLKLEDVNLIEYDFDKYGDSEMRTYLIEKWVNDVKMQK</sequence>
<dbReference type="Proteomes" id="UP000245217">
    <property type="component" value="Unassembled WGS sequence"/>
</dbReference>
<dbReference type="RefSeq" id="WP_094567919.1">
    <property type="nucleotide sequence ID" value="NZ_QEWS01000005.1"/>
</dbReference>
<evidence type="ECO:0000313" key="6">
    <source>
        <dbReference type="Proteomes" id="UP000245217"/>
    </source>
</evidence>
<dbReference type="EMBL" id="QEWV01000005">
    <property type="protein sequence ID" value="PWD91743.1"/>
    <property type="molecule type" value="Genomic_DNA"/>
</dbReference>
<evidence type="ECO:0008006" key="7">
    <source>
        <dbReference type="Google" id="ProtNLM"/>
    </source>
</evidence>
<dbReference type="Pfam" id="PF13343">
    <property type="entry name" value="SBP_bac_6"/>
    <property type="match status" value="1"/>
</dbReference>
<dbReference type="GO" id="GO:0030976">
    <property type="term" value="F:thiamine pyrophosphate binding"/>
    <property type="evidence" value="ECO:0007669"/>
    <property type="project" value="TreeGrafter"/>
</dbReference>
<keyword evidence="6" id="KW-1185">Reference proteome</keyword>
<dbReference type="PIRSF" id="PIRSF002825">
    <property type="entry name" value="CfbpA"/>
    <property type="match status" value="1"/>
</dbReference>
<dbReference type="Gene3D" id="3.40.190.10">
    <property type="entry name" value="Periplasmic binding protein-like II"/>
    <property type="match status" value="2"/>
</dbReference>
<gene>
    <name evidence="3" type="ORF">DC077_07450</name>
    <name evidence="4" type="ORF">DC078_07070</name>
</gene>
<dbReference type="GO" id="GO:0030975">
    <property type="term" value="F:thiamine binding"/>
    <property type="evidence" value="ECO:0007669"/>
    <property type="project" value="TreeGrafter"/>
</dbReference>
<accession>A0A2U2AQE5</accession>
<dbReference type="InterPro" id="IPR026045">
    <property type="entry name" value="Ferric-bd"/>
</dbReference>
<dbReference type="Proteomes" id="UP000245059">
    <property type="component" value="Unassembled WGS sequence"/>
</dbReference>
<feature type="signal peptide" evidence="2">
    <location>
        <begin position="1"/>
        <end position="24"/>
    </location>
</feature>
<evidence type="ECO:0000313" key="3">
    <source>
        <dbReference type="EMBL" id="PWD85855.1"/>
    </source>
</evidence>
<dbReference type="PANTHER" id="PTHR30006">
    <property type="entry name" value="THIAMINE-BINDING PERIPLASMIC PROTEIN-RELATED"/>
    <property type="match status" value="1"/>
</dbReference>
<reference evidence="3" key="1">
    <citation type="journal article" date="2018" name="Genome Announc.">
        <title>Ignatzschineria cameli sp. nov., isolated from necrotic foot tissue of dromedaries (Camelus dromedarius) and associated maggots (Wohlfahrtia species) in Dubai.</title>
        <authorList>
            <person name="Tsang C.C."/>
            <person name="Tang J.Y."/>
            <person name="Fong J.Y."/>
            <person name="Kinne J."/>
            <person name="Lee H.H."/>
            <person name="Joseph M."/>
            <person name="Jose S."/>
            <person name="Schuster R.K."/>
            <person name="Tang Y."/>
            <person name="Sivakumar S."/>
            <person name="Chen J.H."/>
            <person name="Teng J.L."/>
            <person name="Lau S.K."/>
            <person name="Wernery U."/>
            <person name="Woo P.C."/>
        </authorList>
    </citation>
    <scope>NUCLEOTIDE SEQUENCE</scope>
    <source>
        <strain evidence="3">UAE-HKU57</strain>
        <strain evidence="4">UAE-HKU58</strain>
    </source>
</reference>
<dbReference type="EMBL" id="QEWW01000004">
    <property type="protein sequence ID" value="PWD85855.1"/>
    <property type="molecule type" value="Genomic_DNA"/>
</dbReference>
<reference evidence="5 6" key="2">
    <citation type="submission" date="2018-05" db="EMBL/GenBank/DDBJ databases">
        <title>Ignatzschineria dubaiensis sp. nov., isolated from necrotic foot tissues of dromedaries (Camelus dromedarius) and associated maggots in Dubai, United Arab Emirates.</title>
        <authorList>
            <person name="Tsang C.C."/>
            <person name="Tang J.Y.M."/>
            <person name="Fong J.Y.H."/>
            <person name="Kinne J."/>
            <person name="Lee H.H."/>
            <person name="Joseph M."/>
            <person name="Jose S."/>
            <person name="Schuster R.K."/>
            <person name="Tang Y."/>
            <person name="Sivakumar S."/>
            <person name="Chen J.H.K."/>
            <person name="Teng J.L.L."/>
            <person name="Lau S.K.P."/>
            <person name="Wernery U."/>
            <person name="Woo P.C.Y."/>
        </authorList>
    </citation>
    <scope>NUCLEOTIDE SEQUENCE [LARGE SCALE GENOMIC DNA]</scope>
    <source>
        <strain evidence="5">UAE-HKU57</strain>
        <strain evidence="6">UAE-HKU58</strain>
    </source>
</reference>
<dbReference type="CDD" id="cd13544">
    <property type="entry name" value="PBP2_Fbp_like_1"/>
    <property type="match status" value="1"/>
</dbReference>
<evidence type="ECO:0000256" key="2">
    <source>
        <dbReference type="SAM" id="SignalP"/>
    </source>
</evidence>
<protein>
    <recommendedName>
        <fullName evidence="7">Iron ABC transporter substrate-binding protein</fullName>
    </recommendedName>
</protein>